<evidence type="ECO:0000256" key="2">
    <source>
        <dbReference type="SAM" id="Phobius"/>
    </source>
</evidence>
<keyword evidence="4" id="KW-1185">Reference proteome</keyword>
<name>A0AAP3E8Y7_9EURY</name>
<feature type="compositionally biased region" description="Acidic residues" evidence="1">
    <location>
        <begin position="118"/>
        <end position="138"/>
    </location>
</feature>
<evidence type="ECO:0000313" key="3">
    <source>
        <dbReference type="EMBL" id="MCU4753684.1"/>
    </source>
</evidence>
<feature type="region of interest" description="Disordered" evidence="1">
    <location>
        <begin position="571"/>
        <end position="597"/>
    </location>
</feature>
<accession>A0AAP3E8Y7</accession>
<feature type="region of interest" description="Disordered" evidence="1">
    <location>
        <begin position="32"/>
        <end position="71"/>
    </location>
</feature>
<dbReference type="EMBL" id="JAOPJZ010000020">
    <property type="protein sequence ID" value="MCU4753684.1"/>
    <property type="molecule type" value="Genomic_DNA"/>
</dbReference>
<keyword evidence="2" id="KW-0472">Membrane</keyword>
<keyword evidence="2" id="KW-0812">Transmembrane</keyword>
<protein>
    <recommendedName>
        <fullName evidence="5">DUF4129 domain-containing protein</fullName>
    </recommendedName>
</protein>
<organism evidence="3 4">
    <name type="scientific">Natronosalvus hydrolyticus</name>
    <dbReference type="NCBI Taxonomy" id="2979988"/>
    <lineage>
        <taxon>Archaea</taxon>
        <taxon>Methanobacteriati</taxon>
        <taxon>Methanobacteriota</taxon>
        <taxon>Stenosarchaea group</taxon>
        <taxon>Halobacteria</taxon>
        <taxon>Halobacteriales</taxon>
        <taxon>Natrialbaceae</taxon>
        <taxon>Natronosalvus</taxon>
    </lineage>
</organism>
<feature type="compositionally biased region" description="Polar residues" evidence="1">
    <location>
        <begin position="574"/>
        <end position="587"/>
    </location>
</feature>
<feature type="transmembrane region" description="Helical" evidence="2">
    <location>
        <begin position="547"/>
        <end position="567"/>
    </location>
</feature>
<dbReference type="Proteomes" id="UP001321047">
    <property type="component" value="Unassembled WGS sequence"/>
</dbReference>
<dbReference type="RefSeq" id="WP_342809994.1">
    <property type="nucleotide sequence ID" value="NZ_JAOPJZ010000020.1"/>
</dbReference>
<proteinExistence type="predicted"/>
<feature type="region of interest" description="Disordered" evidence="1">
    <location>
        <begin position="117"/>
        <end position="138"/>
    </location>
</feature>
<evidence type="ECO:0000256" key="1">
    <source>
        <dbReference type="SAM" id="MobiDB-lite"/>
    </source>
</evidence>
<evidence type="ECO:0008006" key="5">
    <source>
        <dbReference type="Google" id="ProtNLM"/>
    </source>
</evidence>
<evidence type="ECO:0000313" key="4">
    <source>
        <dbReference type="Proteomes" id="UP001321047"/>
    </source>
</evidence>
<reference evidence="3 4" key="1">
    <citation type="submission" date="2022-09" db="EMBL/GenBank/DDBJ databases">
        <title>Enrichment on poylsaccharides allowed isolation of novel metabolic and taxonomic groups of Haloarchaea.</title>
        <authorList>
            <person name="Sorokin D.Y."/>
            <person name="Elcheninov A.G."/>
            <person name="Khizhniak T.V."/>
            <person name="Kolganova T.V."/>
            <person name="Kublanov I.V."/>
        </authorList>
    </citation>
    <scope>NUCLEOTIDE SEQUENCE [LARGE SCALE GENOMIC DNA]</scope>
    <source>
        <strain evidence="3 4">AArc-curdl1</strain>
    </source>
</reference>
<gene>
    <name evidence="3" type="ORF">OB919_17125</name>
</gene>
<keyword evidence="2" id="KW-1133">Transmembrane helix</keyword>
<dbReference type="AlphaFoldDB" id="A0AAP3E8Y7"/>
<sequence>MNDRSGRVLILVCVLCLVALPVSGVALGASDAIEPQPTPAISTVVADEDDEGNETPRHQDPDGYDEDGDGAAGWLENRLAEQLGDGAISLSEGEYDFAKDYVGEEYRERLGQYVEVAGETDEDTADDDEEEEEKTTEEAFEEAAEKQERLATLLEEYEELFAEYEEAIEAGDEARAREIARELEVLADEIAVLADELDETYDLISVRTDIDFTDAKDAISQVNESTQQQQSEVRDAVFVQTQLSVEADAENVSYVDPLQATGTIETADNSTIANETIRLVVDGEPQTVETDANGSFTFDYQPAADKPLSTETVPVQYEPATNSTYLGSSASLPVSIHQLEPTISALETTDTVAYDERLSVSADVLVSDEPVNDVSVTVTLGDETLGELPVENGSVDGTVRVPASVPAGEHTLEVSLPMEDRALANASASTDVTVTETETALSLEGSHDGETLSLQGELGTIDGASLEGYTVTILVDGEPAETVTTEAEGVFSAAIPLETATADTVTVGAHFEGEGTNLAETTGTTDVQLTASAQPATDGDPLWTSPLLWVGVGVLTLLALGAGVWWWRRDPDADSTSQPEHTPTPEDTSTDHDESAVVSQSLLADARSHLSNGRPDAAVRTGYGAVRRALADADSSTQLTHWEFFNRYRGDPPDEPLQTMTETYEQAVYTPEGVPSDDAKRALECAQQLCGVASETESPVTADD</sequence>
<comment type="caution">
    <text evidence="3">The sequence shown here is derived from an EMBL/GenBank/DDBJ whole genome shotgun (WGS) entry which is preliminary data.</text>
</comment>